<keyword evidence="7" id="KW-1185">Reference proteome</keyword>
<feature type="compositionally biased region" description="Low complexity" evidence="3">
    <location>
        <begin position="439"/>
        <end position="456"/>
    </location>
</feature>
<feature type="region of interest" description="Disordered" evidence="3">
    <location>
        <begin position="913"/>
        <end position="1030"/>
    </location>
</feature>
<name>A0A653BF10_CALMS</name>
<dbReference type="Proteomes" id="UP000410492">
    <property type="component" value="Unassembled WGS sequence"/>
</dbReference>
<feature type="domain" description="SH3" evidence="4">
    <location>
        <begin position="352"/>
        <end position="413"/>
    </location>
</feature>
<feature type="region of interest" description="Disordered" evidence="3">
    <location>
        <begin position="250"/>
        <end position="287"/>
    </location>
</feature>
<sequence length="1061" mass="120455">MMEAEEIIKVVNGIYKNILENFNPGARQMISAGKAYLKALHDAAAASRIYVDAIGKLAQQAQQGTWGGSTDIGSALMRIVEVYKEIQEQQVNILKAFYVDLLVPLETNLEKDTKVIQSERKRFVQQHKQRLDTYIKTTALMKKQRKKVRGSGKSELAMDKELKNMKLLEMEKSKLDLFYEQSLKNAMTQERRRYGFVLERQCSLSKHYMSYYTYGMEAFSKNIDQWSEVAKTRETLPKSGENLFSRLGQMTSWQEGGGGGGGGGDLYSNPRSANFDEDSMSMNSQLRKTKSVDASCLDIRSMEDAGSPVSTLYRARSEYNLKSSAHSPTQESSSSAYHSKSSSTDRQSHTPWHAQIVRAMYAYLSSGENQLSFHEGDLVALIGERNKGWQFGENLRTQCTGWFPLAYTEIMNEPILSPVHTNDVGGYSERNGISHEDNNGGTTPTTSSGAPSGNSTLEQAYNTRKFGDSLHRFHANAKQIRRAVGSNSIPPPAAPAPEPKHSPPSNKKAGQQHRPRTRSTKLDHTSDSNHTSSPHSGGIKTSLSAFNLSNGRSDRGNGPPNSQEKGGQTAASMSLHGSNDSGFSVDPRQQPEVDYSDDELTSQQKRNPSRRKILRQIEENNNSSMDTATINRRSHTLKQARSQVNLLENNILSDSPEDLTKDGKKLIKRSKSFWKFGKNSSSTEILEGMALWKHKDLINVKLEKARNKKKDSMEEHMSDEGASSDSDTINNNNINDSRHSSEKNASTMEPKAKERSYQQQKRLSEKSHSPRASEANTNDNFKMVADYNKCFHEDDDDGLMLKTINRKNIVQQYANSSSGSDSETESDVTTDDPYDCIIVNDQKIAKAKSEKNYFPNVSEIGRKLEEFSKYNNKKNIIQEKNNMNIIMYRSRDNDDVIPYGEKRNTFKTFHAERENTDAKQHEETYYNESTFKRNKNQDVQDYHDEWESKSKMTKMRNRSSYESIDSENDNEKHPKNDRMARHQQYYDSNTEDGLSDSNKNRNTMEKTKSKKNSSKYENRDSREYDDDTLKQRSKFLKNGNMYGPWYDLWGLDSTGEIQNKQ</sequence>
<dbReference type="GO" id="GO:0005829">
    <property type="term" value="C:cytosol"/>
    <property type="evidence" value="ECO:0007669"/>
    <property type="project" value="TreeGrafter"/>
</dbReference>
<dbReference type="GO" id="GO:0051764">
    <property type="term" value="P:actin crosslink formation"/>
    <property type="evidence" value="ECO:0007669"/>
    <property type="project" value="TreeGrafter"/>
</dbReference>
<feature type="compositionally biased region" description="Polar residues" evidence="3">
    <location>
        <begin position="528"/>
        <end position="551"/>
    </location>
</feature>
<dbReference type="Gene3D" id="2.30.30.40">
    <property type="entry name" value="SH3 Domains"/>
    <property type="match status" value="1"/>
</dbReference>
<feature type="compositionally biased region" description="Basic residues" evidence="3">
    <location>
        <begin position="510"/>
        <end position="519"/>
    </location>
</feature>
<feature type="compositionally biased region" description="Basic and acidic residues" evidence="3">
    <location>
        <begin position="969"/>
        <end position="980"/>
    </location>
</feature>
<evidence type="ECO:0000313" key="7">
    <source>
        <dbReference type="Proteomes" id="UP000410492"/>
    </source>
</evidence>
<dbReference type="SUPFAM" id="SSF50044">
    <property type="entry name" value="SH3-domain"/>
    <property type="match status" value="1"/>
</dbReference>
<protein>
    <submittedName>
        <fullName evidence="6">Uncharacterized protein</fullName>
    </submittedName>
</protein>
<feature type="compositionally biased region" description="Polar residues" evidence="3">
    <location>
        <begin position="321"/>
        <end position="331"/>
    </location>
</feature>
<feature type="region of interest" description="Disordered" evidence="3">
    <location>
        <begin position="485"/>
        <end position="610"/>
    </location>
</feature>
<feature type="region of interest" description="Disordered" evidence="3">
    <location>
        <begin position="706"/>
        <end position="779"/>
    </location>
</feature>
<dbReference type="OrthoDB" id="3800937at2759"/>
<dbReference type="AlphaFoldDB" id="A0A653BF10"/>
<feature type="region of interest" description="Disordered" evidence="3">
    <location>
        <begin position="321"/>
        <end position="350"/>
    </location>
</feature>
<dbReference type="GO" id="GO:0030838">
    <property type="term" value="P:positive regulation of actin filament polymerization"/>
    <property type="evidence" value="ECO:0007669"/>
    <property type="project" value="TreeGrafter"/>
</dbReference>
<feature type="compositionally biased region" description="Basic and acidic residues" evidence="3">
    <location>
        <begin position="1014"/>
        <end position="1030"/>
    </location>
</feature>
<dbReference type="PANTHER" id="PTHR14206:SF7">
    <property type="entry name" value="INSULIN RECEPTOR SUBSTRATE 53 KDA, ISOFORM A"/>
    <property type="match status" value="1"/>
</dbReference>
<feature type="compositionally biased region" description="Basic and acidic residues" evidence="3">
    <location>
        <begin position="913"/>
        <end position="924"/>
    </location>
</feature>
<organism evidence="6 7">
    <name type="scientific">Callosobruchus maculatus</name>
    <name type="common">Southern cowpea weevil</name>
    <name type="synonym">Pulse bruchid</name>
    <dbReference type="NCBI Taxonomy" id="64391"/>
    <lineage>
        <taxon>Eukaryota</taxon>
        <taxon>Metazoa</taxon>
        <taxon>Ecdysozoa</taxon>
        <taxon>Arthropoda</taxon>
        <taxon>Hexapoda</taxon>
        <taxon>Insecta</taxon>
        <taxon>Pterygota</taxon>
        <taxon>Neoptera</taxon>
        <taxon>Endopterygota</taxon>
        <taxon>Coleoptera</taxon>
        <taxon>Polyphaga</taxon>
        <taxon>Cucujiformia</taxon>
        <taxon>Chrysomeloidea</taxon>
        <taxon>Chrysomelidae</taxon>
        <taxon>Bruchinae</taxon>
        <taxon>Bruchini</taxon>
        <taxon>Callosobruchus</taxon>
    </lineage>
</organism>
<evidence type="ECO:0000256" key="3">
    <source>
        <dbReference type="SAM" id="MobiDB-lite"/>
    </source>
</evidence>
<dbReference type="InterPro" id="IPR027681">
    <property type="entry name" value="IRSp53/IRTKS/Pinkbar"/>
</dbReference>
<dbReference type="SUPFAM" id="SSF103657">
    <property type="entry name" value="BAR/IMD domain-like"/>
    <property type="match status" value="1"/>
</dbReference>
<dbReference type="FunFam" id="2.30.30.40:FF:000188">
    <property type="entry name" value="Insulin receptor tyrosine kinase substrate"/>
    <property type="match status" value="1"/>
</dbReference>
<feature type="region of interest" description="Disordered" evidence="3">
    <location>
        <begin position="421"/>
        <end position="457"/>
    </location>
</feature>
<dbReference type="Pfam" id="PF08397">
    <property type="entry name" value="IMD"/>
    <property type="match status" value="1"/>
</dbReference>
<feature type="compositionally biased region" description="Basic and acidic residues" evidence="3">
    <location>
        <begin position="750"/>
        <end position="768"/>
    </location>
</feature>
<accession>A0A653BF10</accession>
<dbReference type="CDD" id="cd11779">
    <property type="entry name" value="SH3_Irsp53_BAIAP2L"/>
    <property type="match status" value="1"/>
</dbReference>
<evidence type="ECO:0000256" key="1">
    <source>
        <dbReference type="ARBA" id="ARBA00022443"/>
    </source>
</evidence>
<keyword evidence="1 2" id="KW-0728">SH3 domain</keyword>
<evidence type="ECO:0000259" key="5">
    <source>
        <dbReference type="PROSITE" id="PS51338"/>
    </source>
</evidence>
<dbReference type="InterPro" id="IPR027267">
    <property type="entry name" value="AH/BAR_dom_sf"/>
</dbReference>
<dbReference type="GO" id="GO:0051017">
    <property type="term" value="P:actin filament bundle assembly"/>
    <property type="evidence" value="ECO:0007669"/>
    <property type="project" value="TreeGrafter"/>
</dbReference>
<dbReference type="EMBL" id="CAACVG010000122">
    <property type="protein sequence ID" value="VEN33585.1"/>
    <property type="molecule type" value="Genomic_DNA"/>
</dbReference>
<dbReference type="SMART" id="SM00326">
    <property type="entry name" value="SH3"/>
    <property type="match status" value="1"/>
</dbReference>
<feature type="region of interest" description="Disordered" evidence="3">
    <location>
        <begin position="812"/>
        <end position="833"/>
    </location>
</feature>
<dbReference type="GO" id="GO:0007009">
    <property type="term" value="P:plasma membrane organization"/>
    <property type="evidence" value="ECO:0007669"/>
    <property type="project" value="InterPro"/>
</dbReference>
<dbReference type="PROSITE" id="PS51338">
    <property type="entry name" value="IMD"/>
    <property type="match status" value="1"/>
</dbReference>
<dbReference type="PROSITE" id="PS50002">
    <property type="entry name" value="SH3"/>
    <property type="match status" value="1"/>
</dbReference>
<feature type="compositionally biased region" description="Low complexity" evidence="3">
    <location>
        <begin position="332"/>
        <end position="342"/>
    </location>
</feature>
<reference evidence="6 7" key="1">
    <citation type="submission" date="2019-01" db="EMBL/GenBank/DDBJ databases">
        <authorList>
            <person name="Sayadi A."/>
        </authorList>
    </citation>
    <scope>NUCLEOTIDE SEQUENCE [LARGE SCALE GENOMIC DNA]</scope>
</reference>
<feature type="compositionally biased region" description="Acidic residues" evidence="3">
    <location>
        <begin position="822"/>
        <end position="833"/>
    </location>
</feature>
<dbReference type="Pfam" id="PF14604">
    <property type="entry name" value="SH3_9"/>
    <property type="match status" value="1"/>
</dbReference>
<feature type="compositionally biased region" description="Basic and acidic residues" evidence="3">
    <location>
        <begin position="706"/>
        <end position="719"/>
    </location>
</feature>
<gene>
    <name evidence="6" type="ORF">CALMAC_LOCUS85</name>
</gene>
<evidence type="ECO:0000313" key="6">
    <source>
        <dbReference type="EMBL" id="VEN33585.1"/>
    </source>
</evidence>
<dbReference type="PANTHER" id="PTHR14206">
    <property type="entry name" value="BRAIN-SPECIFIC ANGIOGENESIS INHIBITOR 1-ASSOCIATED PROTEIN 2"/>
    <property type="match status" value="1"/>
</dbReference>
<feature type="compositionally biased region" description="Basic and acidic residues" evidence="3">
    <location>
        <begin position="935"/>
        <end position="950"/>
    </location>
</feature>
<feature type="compositionally biased region" description="Basic and acidic residues" evidence="3">
    <location>
        <begin position="998"/>
        <end position="1007"/>
    </location>
</feature>
<dbReference type="InterPro" id="IPR013606">
    <property type="entry name" value="I-BAR_dom"/>
</dbReference>
<dbReference type="Gene3D" id="1.20.1270.60">
    <property type="entry name" value="Arfaptin homology (AH) domain/BAR domain"/>
    <property type="match status" value="1"/>
</dbReference>
<feature type="compositionally biased region" description="Polar residues" evidence="3">
    <location>
        <begin position="559"/>
        <end position="582"/>
    </location>
</feature>
<evidence type="ECO:0000256" key="2">
    <source>
        <dbReference type="PROSITE-ProRule" id="PRU00192"/>
    </source>
</evidence>
<evidence type="ECO:0000259" key="4">
    <source>
        <dbReference type="PROSITE" id="PS50002"/>
    </source>
</evidence>
<feature type="domain" description="IMD" evidence="5">
    <location>
        <begin position="1"/>
        <end position="250"/>
    </location>
</feature>
<feature type="compositionally biased region" description="Low complexity" evidence="3">
    <location>
        <begin position="723"/>
        <end position="735"/>
    </location>
</feature>
<feature type="compositionally biased region" description="Gly residues" evidence="3">
    <location>
        <begin position="255"/>
        <end position="265"/>
    </location>
</feature>
<dbReference type="GO" id="GO:0005654">
    <property type="term" value="C:nucleoplasm"/>
    <property type="evidence" value="ECO:0007669"/>
    <property type="project" value="TreeGrafter"/>
</dbReference>
<proteinExistence type="predicted"/>
<dbReference type="InterPro" id="IPR036028">
    <property type="entry name" value="SH3-like_dom_sf"/>
</dbReference>
<dbReference type="InterPro" id="IPR001452">
    <property type="entry name" value="SH3_domain"/>
</dbReference>